<evidence type="ECO:0000256" key="5">
    <source>
        <dbReference type="ARBA" id="ARBA00023242"/>
    </source>
</evidence>
<evidence type="ECO:0000313" key="10">
    <source>
        <dbReference type="Proteomes" id="UP000682877"/>
    </source>
</evidence>
<dbReference type="Gene3D" id="3.30.559.10">
    <property type="entry name" value="Chloramphenicol acetyltransferase-like domain"/>
    <property type="match status" value="3"/>
</dbReference>
<dbReference type="Pfam" id="PF02458">
    <property type="entry name" value="Transferase"/>
    <property type="match status" value="2"/>
</dbReference>
<evidence type="ECO:0000256" key="1">
    <source>
        <dbReference type="ARBA" id="ARBA00022679"/>
    </source>
</evidence>
<feature type="region of interest" description="Disordered" evidence="7">
    <location>
        <begin position="226"/>
        <end position="287"/>
    </location>
</feature>
<dbReference type="GO" id="GO:0003677">
    <property type="term" value="F:DNA binding"/>
    <property type="evidence" value="ECO:0007669"/>
    <property type="project" value="UniProtKB-KW"/>
</dbReference>
<dbReference type="InterPro" id="IPR003441">
    <property type="entry name" value="NAC-dom"/>
</dbReference>
<dbReference type="GO" id="GO:0016747">
    <property type="term" value="F:acyltransferase activity, transferring groups other than amino-acyl groups"/>
    <property type="evidence" value="ECO:0007669"/>
    <property type="project" value="UniProtKB-ARBA"/>
</dbReference>
<dbReference type="Gene3D" id="2.170.150.80">
    <property type="entry name" value="NAC domain"/>
    <property type="match status" value="1"/>
</dbReference>
<feature type="compositionally biased region" description="Acidic residues" evidence="7">
    <location>
        <begin position="244"/>
        <end position="257"/>
    </location>
</feature>
<dbReference type="InterPro" id="IPR036093">
    <property type="entry name" value="NAC_dom_sf"/>
</dbReference>
<evidence type="ECO:0000313" key="9">
    <source>
        <dbReference type="EMBL" id="CAE5956429.1"/>
    </source>
</evidence>
<dbReference type="Pfam" id="PF02365">
    <property type="entry name" value="NAM"/>
    <property type="match status" value="1"/>
</dbReference>
<dbReference type="GO" id="GO:0006355">
    <property type="term" value="P:regulation of DNA-templated transcription"/>
    <property type="evidence" value="ECO:0007669"/>
    <property type="project" value="InterPro"/>
</dbReference>
<dbReference type="PROSITE" id="PS51005">
    <property type="entry name" value="NAC"/>
    <property type="match status" value="1"/>
</dbReference>
<feature type="region of interest" description="Disordered" evidence="7">
    <location>
        <begin position="74"/>
        <end position="94"/>
    </location>
</feature>
<keyword evidence="5" id="KW-0539">Nucleus</keyword>
<dbReference type="SUPFAM" id="SSF101941">
    <property type="entry name" value="NAC domain"/>
    <property type="match status" value="1"/>
</dbReference>
<evidence type="ECO:0000256" key="7">
    <source>
        <dbReference type="SAM" id="MobiDB-lite"/>
    </source>
</evidence>
<feature type="domain" description="NAC" evidence="8">
    <location>
        <begin position="4"/>
        <end position="150"/>
    </location>
</feature>
<dbReference type="EMBL" id="LR999451">
    <property type="protein sequence ID" value="CAE5956429.1"/>
    <property type="molecule type" value="Genomic_DNA"/>
</dbReference>
<keyword evidence="10" id="KW-1185">Reference proteome</keyword>
<dbReference type="AlphaFoldDB" id="A0A8S1ZGS6"/>
<keyword evidence="2" id="KW-0805">Transcription regulation</keyword>
<evidence type="ECO:0000256" key="3">
    <source>
        <dbReference type="ARBA" id="ARBA00023125"/>
    </source>
</evidence>
<proteinExistence type="predicted"/>
<evidence type="ECO:0000256" key="6">
    <source>
        <dbReference type="ARBA" id="ARBA00023315"/>
    </source>
</evidence>
<dbReference type="Proteomes" id="UP000682877">
    <property type="component" value="Chromosome 1"/>
</dbReference>
<reference evidence="9" key="1">
    <citation type="submission" date="2021-01" db="EMBL/GenBank/DDBJ databases">
        <authorList>
            <person name="Bezrukov I."/>
        </authorList>
    </citation>
    <scope>NUCLEOTIDE SEQUENCE</scope>
</reference>
<accession>A0A8S1ZGS6</accession>
<protein>
    <recommendedName>
        <fullName evidence="8">NAC domain-containing protein</fullName>
    </recommendedName>
</protein>
<organism evidence="9 10">
    <name type="scientific">Arabidopsis arenosa</name>
    <name type="common">Sand rock-cress</name>
    <name type="synonym">Cardaminopsis arenosa</name>
    <dbReference type="NCBI Taxonomy" id="38785"/>
    <lineage>
        <taxon>Eukaryota</taxon>
        <taxon>Viridiplantae</taxon>
        <taxon>Streptophyta</taxon>
        <taxon>Embryophyta</taxon>
        <taxon>Tracheophyta</taxon>
        <taxon>Spermatophyta</taxon>
        <taxon>Magnoliopsida</taxon>
        <taxon>eudicotyledons</taxon>
        <taxon>Gunneridae</taxon>
        <taxon>Pentapetalae</taxon>
        <taxon>rosids</taxon>
        <taxon>malvids</taxon>
        <taxon>Brassicales</taxon>
        <taxon>Brassicaceae</taxon>
        <taxon>Camelineae</taxon>
        <taxon>Arabidopsis</taxon>
    </lineage>
</organism>
<keyword evidence="4" id="KW-0804">Transcription</keyword>
<gene>
    <name evidence="9" type="ORF">AARE701A_LOCUS206</name>
</gene>
<evidence type="ECO:0000259" key="8">
    <source>
        <dbReference type="PROSITE" id="PS51005"/>
    </source>
</evidence>
<dbReference type="PANTHER" id="PTHR31625">
    <property type="match status" value="1"/>
</dbReference>
<evidence type="ECO:0000256" key="2">
    <source>
        <dbReference type="ARBA" id="ARBA00023015"/>
    </source>
</evidence>
<name>A0A8S1ZGS6_ARAAE</name>
<sequence length="634" mass="72722">MKSFPVGSRFLPKDLGLVRFYLRNMVERKQSSFITTMDVYDDEPWLLPHVNNPLFKNKVWYYFVPLTKRGSSVQRKVPGREGSEGGSWRSNDRKEEIMDGHERVMGYQQSFTYHRKVHGVLVKTDWLMQEYSLHKRDEHQKLVLCRIRYKKKKNVNKIRRVNHQAHQTQVAENTNNILQSQSVQEEVDLTDFPDELETMLEGQEDREEQEEVDLTDFPDELETMLEGQEDCEQQQEAELTGFSDDPESMLLDGEEDRDVTQQQQQQQQQQEEEIPVPTPMQNNDNNNNVVMMMSNQQVQEEAAGLIGLADDFAMTLLEGQEDRDVTQQQQQQQEEDDMMVLMDNPNDALALGFYEFIDLTWYNDGEDSLVFTVAESTESGFEELITDSSKDINVLHGVLPKLPPPHVSPEGIQMRPIMVMQVTIFPRAGVCIGNSATHVATDGVTFSHFMKYWMLLTKSNGKDPATVHLPPLLIHSCRNMIKDPGENQIDNLKSWVKEQSENQSPVSTFVVALAFIWVSLMKTLVPDSETEAKEEDKDEVFHLMINVDCRNRLKYSEPIPQTYFGAPKLGLYDMDFGLGKPCKMEIVHIETGGSIAFSESRDGSNGVEIGIALEKKKMEVFASILQQGIKKFEK</sequence>
<dbReference type="InterPro" id="IPR051504">
    <property type="entry name" value="Plant_metabolite_acyltrans"/>
</dbReference>
<dbReference type="InterPro" id="IPR023213">
    <property type="entry name" value="CAT-like_dom_sf"/>
</dbReference>
<evidence type="ECO:0000256" key="4">
    <source>
        <dbReference type="ARBA" id="ARBA00023163"/>
    </source>
</evidence>
<keyword evidence="3" id="KW-0238">DNA-binding</keyword>
<feature type="compositionally biased region" description="Acidic residues" evidence="7">
    <location>
        <begin position="226"/>
        <end position="235"/>
    </location>
</feature>
<keyword evidence="6" id="KW-0012">Acyltransferase</keyword>
<keyword evidence="1" id="KW-0808">Transferase</keyword>